<protein>
    <submittedName>
        <fullName evidence="2">Uncharacterized protein</fullName>
    </submittedName>
</protein>
<dbReference type="OrthoDB" id="10459883at2759"/>
<feature type="compositionally biased region" description="Basic and acidic residues" evidence="1">
    <location>
        <begin position="243"/>
        <end position="260"/>
    </location>
</feature>
<feature type="compositionally biased region" description="Basic and acidic residues" evidence="1">
    <location>
        <begin position="339"/>
        <end position="352"/>
    </location>
</feature>
<sequence length="394" mass="43247">MSPSTRSGKTYSEASSITSSRRSSTTRSVSGRKPRSTAQIDADPIGGGQDQPTAEGLNPSSIKEGKTRAEINLAGTVQVDSQEESHIVDSQDIADEKRRKTISVIRPIKTTDRADLDPTIIREGQEETDNIGGDTNVDFVEETNANHRGSTSRYQSHGPELPSRIEGPHDRSDPTVRLDGHRPSGGSRPERRSGSFDGYRTNESVDSSDDSLEVFNQTLTADKFRIECGRRPSLQDLPTTVPHVRDSEKSEPARGRHTSADRVPTLVPQHLEETHLAVRPLHQQRVEPVQRGEIGQAPSETRRPLATDGQRISTLRELHLLQQPTREATSRNATQPARKNSEARHIVARDDGGSQSVTASPSPSARRITQGGRSLQAPQERVDFDVPLSILVMI</sequence>
<dbReference type="EMBL" id="VSWC01000027">
    <property type="protein sequence ID" value="KAA1110992.1"/>
    <property type="molecule type" value="Genomic_DNA"/>
</dbReference>
<feature type="compositionally biased region" description="Low complexity" evidence="1">
    <location>
        <begin position="10"/>
        <end position="29"/>
    </location>
</feature>
<evidence type="ECO:0000256" key="1">
    <source>
        <dbReference type="SAM" id="MobiDB-lite"/>
    </source>
</evidence>
<feature type="region of interest" description="Disordered" evidence="1">
    <location>
        <begin position="1"/>
        <end position="64"/>
    </location>
</feature>
<evidence type="ECO:0000313" key="3">
    <source>
        <dbReference type="Proteomes" id="UP000324748"/>
    </source>
</evidence>
<feature type="region of interest" description="Disordered" evidence="1">
    <location>
        <begin position="230"/>
        <end position="260"/>
    </location>
</feature>
<reference evidence="2 3" key="1">
    <citation type="submission" date="2019-05" db="EMBL/GenBank/DDBJ databases">
        <title>Emergence of the Ug99 lineage of the wheat stem rust pathogen through somatic hybridization.</title>
        <authorList>
            <person name="Li F."/>
            <person name="Upadhyaya N.M."/>
            <person name="Sperschneider J."/>
            <person name="Matny O."/>
            <person name="Nguyen-Phuc H."/>
            <person name="Mago R."/>
            <person name="Raley C."/>
            <person name="Miller M.E."/>
            <person name="Silverstein K.A.T."/>
            <person name="Henningsen E."/>
            <person name="Hirsch C.D."/>
            <person name="Visser B."/>
            <person name="Pretorius Z.A."/>
            <person name="Steffenson B.J."/>
            <person name="Schwessinger B."/>
            <person name="Dodds P.N."/>
            <person name="Figueroa M."/>
        </authorList>
    </citation>
    <scope>NUCLEOTIDE SEQUENCE [LARGE SCALE GENOMIC DNA]</scope>
    <source>
        <strain evidence="2">21-0</strain>
    </source>
</reference>
<dbReference type="AlphaFoldDB" id="A0A5B0QD24"/>
<dbReference type="Proteomes" id="UP000324748">
    <property type="component" value="Unassembled WGS sequence"/>
</dbReference>
<feature type="region of interest" description="Disordered" evidence="1">
    <location>
        <begin position="319"/>
        <end position="378"/>
    </location>
</feature>
<name>A0A5B0QD24_PUCGR</name>
<feature type="region of interest" description="Disordered" evidence="1">
    <location>
        <begin position="116"/>
        <end position="212"/>
    </location>
</feature>
<feature type="compositionally biased region" description="Basic and acidic residues" evidence="1">
    <location>
        <begin position="166"/>
        <end position="194"/>
    </location>
</feature>
<feature type="compositionally biased region" description="Polar residues" evidence="1">
    <location>
        <begin position="322"/>
        <end position="338"/>
    </location>
</feature>
<accession>A0A5B0QD24</accession>
<gene>
    <name evidence="2" type="ORF">PGT21_035455</name>
</gene>
<organism evidence="2 3">
    <name type="scientific">Puccinia graminis f. sp. tritici</name>
    <dbReference type="NCBI Taxonomy" id="56615"/>
    <lineage>
        <taxon>Eukaryota</taxon>
        <taxon>Fungi</taxon>
        <taxon>Dikarya</taxon>
        <taxon>Basidiomycota</taxon>
        <taxon>Pucciniomycotina</taxon>
        <taxon>Pucciniomycetes</taxon>
        <taxon>Pucciniales</taxon>
        <taxon>Pucciniaceae</taxon>
        <taxon>Puccinia</taxon>
    </lineage>
</organism>
<feature type="compositionally biased region" description="Polar residues" evidence="1">
    <location>
        <begin position="353"/>
        <end position="363"/>
    </location>
</feature>
<proteinExistence type="predicted"/>
<evidence type="ECO:0000313" key="2">
    <source>
        <dbReference type="EMBL" id="KAA1110992.1"/>
    </source>
</evidence>
<comment type="caution">
    <text evidence="2">The sequence shown here is derived from an EMBL/GenBank/DDBJ whole genome shotgun (WGS) entry which is preliminary data.</text>
</comment>
<feature type="compositionally biased region" description="Polar residues" evidence="1">
    <location>
        <begin position="146"/>
        <end position="155"/>
    </location>
</feature>
<keyword evidence="3" id="KW-1185">Reference proteome</keyword>